<dbReference type="KEGG" id="dmm:dnm_038360"/>
<evidence type="ECO:0000313" key="1">
    <source>
        <dbReference type="EMBL" id="QTA87799.1"/>
    </source>
</evidence>
<organism evidence="1 2">
    <name type="scientific">Desulfonema magnum</name>
    <dbReference type="NCBI Taxonomy" id="45655"/>
    <lineage>
        <taxon>Bacteria</taxon>
        <taxon>Pseudomonadati</taxon>
        <taxon>Thermodesulfobacteriota</taxon>
        <taxon>Desulfobacteria</taxon>
        <taxon>Desulfobacterales</taxon>
        <taxon>Desulfococcaceae</taxon>
        <taxon>Desulfonema</taxon>
    </lineage>
</organism>
<proteinExistence type="predicted"/>
<reference evidence="1" key="1">
    <citation type="journal article" date="2021" name="Microb. Physiol.">
        <title>Proteogenomic Insights into the Physiology of Marine, Sulfate-Reducing, Filamentous Desulfonema limicola and Desulfonema magnum.</title>
        <authorList>
            <person name="Schnaars V."/>
            <person name="Wohlbrand L."/>
            <person name="Scheve S."/>
            <person name="Hinrichs C."/>
            <person name="Reinhardt R."/>
            <person name="Rabus R."/>
        </authorList>
    </citation>
    <scope>NUCLEOTIDE SEQUENCE</scope>
    <source>
        <strain evidence="1">4be13</strain>
    </source>
</reference>
<dbReference type="Proteomes" id="UP000663722">
    <property type="component" value="Chromosome"/>
</dbReference>
<sequence length="55" mass="6484">MIKFFFCHSCFRRNDKLFVRTGSKNLIIECRVLRKMLRLSCLVVSGPIMAVLYQT</sequence>
<dbReference type="AlphaFoldDB" id="A0A975BLA5"/>
<gene>
    <name evidence="1" type="ORF">dnm_038360</name>
</gene>
<dbReference type="EMBL" id="CP061800">
    <property type="protein sequence ID" value="QTA87799.1"/>
    <property type="molecule type" value="Genomic_DNA"/>
</dbReference>
<protein>
    <submittedName>
        <fullName evidence="1">Uncharacterized protein</fullName>
    </submittedName>
</protein>
<name>A0A975BLA5_9BACT</name>
<evidence type="ECO:0000313" key="2">
    <source>
        <dbReference type="Proteomes" id="UP000663722"/>
    </source>
</evidence>
<accession>A0A975BLA5</accession>
<keyword evidence="2" id="KW-1185">Reference proteome</keyword>